<dbReference type="Gene3D" id="3.30.450.40">
    <property type="match status" value="1"/>
</dbReference>
<dbReference type="SUPFAM" id="SSF55073">
    <property type="entry name" value="Nucleotide cyclase"/>
    <property type="match status" value="1"/>
</dbReference>
<dbReference type="PANTHER" id="PTHR45138:SF9">
    <property type="entry name" value="DIGUANYLATE CYCLASE DGCM-RELATED"/>
    <property type="match status" value="1"/>
</dbReference>
<sequence>MHNTFSDALIEQLPIGVLWRYLEPDTATQRVYCNPAAQRLLKLDTGELSIADINALALTMDTELSIKKTSEALLPNPIQQALDGELIDRRDLLFGQLPLHLKSLRFSVNQQQVCAALIQPRDHRLFIESAETGDMSGIELSLRDTLAFDKLISELSSRLINAEGSQIDQHIEAALAAMGQFGLADRCYVFQFNATLDQIHNSHEWVREGVSAHLDELQHIAQEDLPWFFANMREEGLMVVHDVATLSAEASNERELFDSEDIRSIVCVAMQAGGQLIGFVGCDMVARQRHWSEADIRRLKLVGEIIAQALQSQQYLKALSATQRQLIEANQRLHQLVGEDSLTGLANRRQFDHELDTEMRRSMRQQQPLSLLMIDIDHFKSFNDTYGHLNGDDALRTVANLLHSHFKRSGELVCRFGGEEFAVLLPGANKSQAVESGGHLLEKMAQLGIHHAAAESGLLSLSIGIACAPEDCGDDPSASAAILANNLLQQADQALYQAKKEGRNCVISTLLQPSQALYDSDE</sequence>
<dbReference type="Proteomes" id="UP000287823">
    <property type="component" value="Unassembled WGS sequence"/>
</dbReference>
<reference evidence="5 6" key="1">
    <citation type="journal article" date="2011" name="Front. Microbiol.">
        <title>Genomic signatures of strain selection and enhancement in Bacillus atrophaeus var. globigii, a historical biowarfare simulant.</title>
        <authorList>
            <person name="Gibbons H.S."/>
            <person name="Broomall S.M."/>
            <person name="McNew L.A."/>
            <person name="Daligault H."/>
            <person name="Chapman C."/>
            <person name="Bruce D."/>
            <person name="Karavis M."/>
            <person name="Krepps M."/>
            <person name="McGregor P.A."/>
            <person name="Hong C."/>
            <person name="Park K.H."/>
            <person name="Akmal A."/>
            <person name="Feldman A."/>
            <person name="Lin J.S."/>
            <person name="Chang W.E."/>
            <person name="Higgs B.W."/>
            <person name="Demirev P."/>
            <person name="Lindquist J."/>
            <person name="Liem A."/>
            <person name="Fochler E."/>
            <person name="Read T.D."/>
            <person name="Tapia R."/>
            <person name="Johnson S."/>
            <person name="Bishop-Lilly K.A."/>
            <person name="Detter C."/>
            <person name="Han C."/>
            <person name="Sozhamannan S."/>
            <person name="Rosenzweig C.N."/>
            <person name="Skowronski E.W."/>
        </authorList>
    </citation>
    <scope>NUCLEOTIDE SEQUENCE [LARGE SCALE GENOMIC DNA]</scope>
    <source>
        <strain evidence="5 6">Y4G10-17</strain>
    </source>
</reference>
<comment type="cofactor">
    <cofactor evidence="1">
        <name>Mg(2+)</name>
        <dbReference type="ChEBI" id="CHEBI:18420"/>
    </cofactor>
</comment>
<keyword evidence="6" id="KW-1185">Reference proteome</keyword>
<dbReference type="FunFam" id="3.30.70.270:FF:000001">
    <property type="entry name" value="Diguanylate cyclase domain protein"/>
    <property type="match status" value="1"/>
</dbReference>
<evidence type="ECO:0000256" key="1">
    <source>
        <dbReference type="ARBA" id="ARBA00001946"/>
    </source>
</evidence>
<dbReference type="GO" id="GO:0043709">
    <property type="term" value="P:cell adhesion involved in single-species biofilm formation"/>
    <property type="evidence" value="ECO:0007669"/>
    <property type="project" value="TreeGrafter"/>
</dbReference>
<dbReference type="InterPro" id="IPR029787">
    <property type="entry name" value="Nucleotide_cyclase"/>
</dbReference>
<dbReference type="InterPro" id="IPR003018">
    <property type="entry name" value="GAF"/>
</dbReference>
<dbReference type="Gene3D" id="3.30.70.270">
    <property type="match status" value="1"/>
</dbReference>
<proteinExistence type="predicted"/>
<dbReference type="GO" id="GO:1902201">
    <property type="term" value="P:negative regulation of bacterial-type flagellum-dependent cell motility"/>
    <property type="evidence" value="ECO:0007669"/>
    <property type="project" value="TreeGrafter"/>
</dbReference>
<organism evidence="5 6">
    <name type="scientific">Aliidiomarina soli</name>
    <dbReference type="NCBI Taxonomy" id="1928574"/>
    <lineage>
        <taxon>Bacteria</taxon>
        <taxon>Pseudomonadati</taxon>
        <taxon>Pseudomonadota</taxon>
        <taxon>Gammaproteobacteria</taxon>
        <taxon>Alteromonadales</taxon>
        <taxon>Idiomarinaceae</taxon>
        <taxon>Aliidiomarina</taxon>
    </lineage>
</organism>
<feature type="domain" description="GGDEF" evidence="4">
    <location>
        <begin position="367"/>
        <end position="511"/>
    </location>
</feature>
<dbReference type="InterPro" id="IPR029016">
    <property type="entry name" value="GAF-like_dom_sf"/>
</dbReference>
<protein>
    <recommendedName>
        <fullName evidence="2">diguanylate cyclase</fullName>
        <ecNumber evidence="2">2.7.7.65</ecNumber>
    </recommendedName>
</protein>
<dbReference type="InterPro" id="IPR043128">
    <property type="entry name" value="Rev_trsase/Diguanyl_cyclase"/>
</dbReference>
<evidence type="ECO:0000259" key="4">
    <source>
        <dbReference type="PROSITE" id="PS50887"/>
    </source>
</evidence>
<accession>A0A432WL45</accession>
<evidence type="ECO:0000313" key="5">
    <source>
        <dbReference type="EMBL" id="RUO34495.1"/>
    </source>
</evidence>
<dbReference type="SMART" id="SM00267">
    <property type="entry name" value="GGDEF"/>
    <property type="match status" value="1"/>
</dbReference>
<dbReference type="GO" id="GO:0005886">
    <property type="term" value="C:plasma membrane"/>
    <property type="evidence" value="ECO:0007669"/>
    <property type="project" value="TreeGrafter"/>
</dbReference>
<dbReference type="InterPro" id="IPR000160">
    <property type="entry name" value="GGDEF_dom"/>
</dbReference>
<dbReference type="SUPFAM" id="SSF55781">
    <property type="entry name" value="GAF domain-like"/>
    <property type="match status" value="1"/>
</dbReference>
<dbReference type="PROSITE" id="PS50887">
    <property type="entry name" value="GGDEF"/>
    <property type="match status" value="1"/>
</dbReference>
<dbReference type="EC" id="2.7.7.65" evidence="2"/>
<dbReference type="PANTHER" id="PTHR45138">
    <property type="entry name" value="REGULATORY COMPONENTS OF SENSORY TRANSDUCTION SYSTEM"/>
    <property type="match status" value="1"/>
</dbReference>
<dbReference type="NCBIfam" id="TIGR00254">
    <property type="entry name" value="GGDEF"/>
    <property type="match status" value="1"/>
</dbReference>
<dbReference type="AlphaFoldDB" id="A0A432WL45"/>
<dbReference type="EMBL" id="PIPO01000001">
    <property type="protein sequence ID" value="RUO34495.1"/>
    <property type="molecule type" value="Genomic_DNA"/>
</dbReference>
<dbReference type="InterPro" id="IPR050469">
    <property type="entry name" value="Diguanylate_Cyclase"/>
</dbReference>
<dbReference type="Pfam" id="PF00990">
    <property type="entry name" value="GGDEF"/>
    <property type="match status" value="1"/>
</dbReference>
<name>A0A432WL45_9GAMM</name>
<evidence type="ECO:0000256" key="3">
    <source>
        <dbReference type="ARBA" id="ARBA00034247"/>
    </source>
</evidence>
<comment type="catalytic activity">
    <reaction evidence="3">
        <text>2 GTP = 3',3'-c-di-GMP + 2 diphosphate</text>
        <dbReference type="Rhea" id="RHEA:24898"/>
        <dbReference type="ChEBI" id="CHEBI:33019"/>
        <dbReference type="ChEBI" id="CHEBI:37565"/>
        <dbReference type="ChEBI" id="CHEBI:58805"/>
        <dbReference type="EC" id="2.7.7.65"/>
    </reaction>
</comment>
<evidence type="ECO:0000313" key="6">
    <source>
        <dbReference type="Proteomes" id="UP000287823"/>
    </source>
</evidence>
<dbReference type="SMART" id="SM00065">
    <property type="entry name" value="GAF"/>
    <property type="match status" value="1"/>
</dbReference>
<dbReference type="RefSeq" id="WP_126797577.1">
    <property type="nucleotide sequence ID" value="NZ_PIPO01000001.1"/>
</dbReference>
<dbReference type="Pfam" id="PF01590">
    <property type="entry name" value="GAF"/>
    <property type="match status" value="1"/>
</dbReference>
<dbReference type="CDD" id="cd01949">
    <property type="entry name" value="GGDEF"/>
    <property type="match status" value="1"/>
</dbReference>
<evidence type="ECO:0000256" key="2">
    <source>
        <dbReference type="ARBA" id="ARBA00012528"/>
    </source>
</evidence>
<dbReference type="GO" id="GO:0052621">
    <property type="term" value="F:diguanylate cyclase activity"/>
    <property type="evidence" value="ECO:0007669"/>
    <property type="project" value="UniProtKB-EC"/>
</dbReference>
<comment type="caution">
    <text evidence="5">The sequence shown here is derived from an EMBL/GenBank/DDBJ whole genome shotgun (WGS) entry which is preliminary data.</text>
</comment>
<gene>
    <name evidence="5" type="ORF">CWE14_00330</name>
</gene>